<keyword evidence="2" id="KW-1185">Reference proteome</keyword>
<name>A0ACC3DHR4_9PEZI</name>
<protein>
    <submittedName>
        <fullName evidence="1">Uncharacterized protein</fullName>
    </submittedName>
</protein>
<evidence type="ECO:0000313" key="1">
    <source>
        <dbReference type="EMBL" id="KAK3076139.1"/>
    </source>
</evidence>
<dbReference type="EMBL" id="JAWDJW010004326">
    <property type="protein sequence ID" value="KAK3076139.1"/>
    <property type="molecule type" value="Genomic_DNA"/>
</dbReference>
<proteinExistence type="predicted"/>
<organism evidence="1 2">
    <name type="scientific">Coniosporium uncinatum</name>
    <dbReference type="NCBI Taxonomy" id="93489"/>
    <lineage>
        <taxon>Eukaryota</taxon>
        <taxon>Fungi</taxon>
        <taxon>Dikarya</taxon>
        <taxon>Ascomycota</taxon>
        <taxon>Pezizomycotina</taxon>
        <taxon>Dothideomycetes</taxon>
        <taxon>Dothideomycetes incertae sedis</taxon>
        <taxon>Coniosporium</taxon>
    </lineage>
</organism>
<comment type="caution">
    <text evidence="1">The sequence shown here is derived from an EMBL/GenBank/DDBJ whole genome shotgun (WGS) entry which is preliminary data.</text>
</comment>
<dbReference type="Proteomes" id="UP001186974">
    <property type="component" value="Unassembled WGS sequence"/>
</dbReference>
<sequence length="376" mass="40658">MTPDDAWPLLKAKLLYIFEGEDPRPPIEDFNALVSVHIRRCIQRRAPNILIEDLGELLQTGFASLDQTLKHVPDERLVPHLVEMWAVVLGTILHFLQAIFLPLDMEFKGTGPLLTKQAAKEFWGASSNSDSDTETLKDNNTTKGLIPTMGEDLDVRRFILITFRDTVILPRYDALTSIFSQLSLESLNKGIADTLPEPQIPQRPGTATSLDPGVASYNSTSSTLLDSAGSVSAGARSRATSNTSAGSFGSLGVGSPAHHAPLTTTHSNNSVPSQHSSGQDRHSRVSHFQPVNTLRSMISPTPIAPVSSSQVTQTVGRMLQCVQILAGVQTADEGQREMDNLCKLLKHNWLGRGRTGGRRQGIVGGKTAGRTGIVVS</sequence>
<evidence type="ECO:0000313" key="2">
    <source>
        <dbReference type="Proteomes" id="UP001186974"/>
    </source>
</evidence>
<reference evidence="1" key="1">
    <citation type="submission" date="2024-09" db="EMBL/GenBank/DDBJ databases">
        <title>Black Yeasts Isolated from many extreme environments.</title>
        <authorList>
            <person name="Coleine C."/>
            <person name="Stajich J.E."/>
            <person name="Selbmann L."/>
        </authorList>
    </citation>
    <scope>NUCLEOTIDE SEQUENCE</scope>
    <source>
        <strain evidence="1">CCFEE 5737</strain>
    </source>
</reference>
<accession>A0ACC3DHR4</accession>
<gene>
    <name evidence="1" type="ORF">LTS18_013821</name>
</gene>